<name>A0A935MPW2_9RHOO</name>
<gene>
    <name evidence="1" type="ORF">IPJ38_02385</name>
</gene>
<comment type="caution">
    <text evidence="1">The sequence shown here is derived from an EMBL/GenBank/DDBJ whole genome shotgun (WGS) entry which is preliminary data.</text>
</comment>
<proteinExistence type="predicted"/>
<dbReference type="EMBL" id="JADJMS010000006">
    <property type="protein sequence ID" value="MBK7414123.1"/>
    <property type="molecule type" value="Genomic_DNA"/>
</dbReference>
<organism evidence="1 2">
    <name type="scientific">Candidatus Dechloromonas phosphorivorans</name>
    <dbReference type="NCBI Taxonomy" id="2899244"/>
    <lineage>
        <taxon>Bacteria</taxon>
        <taxon>Pseudomonadati</taxon>
        <taxon>Pseudomonadota</taxon>
        <taxon>Betaproteobacteria</taxon>
        <taxon>Rhodocyclales</taxon>
        <taxon>Azonexaceae</taxon>
        <taxon>Dechloromonas</taxon>
    </lineage>
</organism>
<dbReference type="AlphaFoldDB" id="A0A935MPW2"/>
<reference evidence="1 2" key="1">
    <citation type="submission" date="2020-10" db="EMBL/GenBank/DDBJ databases">
        <title>Connecting structure to function with the recovery of over 1000 high-quality activated sludge metagenome-assembled genomes encoding full-length rRNA genes using long-read sequencing.</title>
        <authorList>
            <person name="Singleton C.M."/>
            <person name="Petriglieri F."/>
            <person name="Kristensen J.M."/>
            <person name="Kirkegaard R.H."/>
            <person name="Michaelsen T.Y."/>
            <person name="Andersen M.H."/>
            <person name="Karst S.M."/>
            <person name="Dueholm M.S."/>
            <person name="Nielsen P.H."/>
            <person name="Albertsen M."/>
        </authorList>
    </citation>
    <scope>NUCLEOTIDE SEQUENCE [LARGE SCALE GENOMIC DNA]</scope>
    <source>
        <strain evidence="1">EsbW_18-Q3-R4-48_BATAC.463</strain>
    </source>
</reference>
<evidence type="ECO:0000313" key="1">
    <source>
        <dbReference type="EMBL" id="MBK7414123.1"/>
    </source>
</evidence>
<accession>A0A935MPW2</accession>
<sequence length="191" mass="21150">MNKLLYIVVVLALLALSGCVTTKYTFNGESYRSSPDALAAQKVFLDKLLAEIKSRDNTIDAKVLVVTPAASTIEALGIKRTGTPKQEQIDFMTQFTVSDQLFFVDALKKSKLFKQVESRVAEHTLKEARLAEEKYSAVIYFHLVSPTQGGWYLIKSGIDAPTQINSDAIAKGAPRIESWIDSIESAYKKRG</sequence>
<dbReference type="PROSITE" id="PS51257">
    <property type="entry name" value="PROKAR_LIPOPROTEIN"/>
    <property type="match status" value="1"/>
</dbReference>
<dbReference type="Proteomes" id="UP000739411">
    <property type="component" value="Unassembled WGS sequence"/>
</dbReference>
<protein>
    <submittedName>
        <fullName evidence="1">Uncharacterized protein</fullName>
    </submittedName>
</protein>
<evidence type="ECO:0000313" key="2">
    <source>
        <dbReference type="Proteomes" id="UP000739411"/>
    </source>
</evidence>